<proteinExistence type="predicted"/>
<keyword evidence="1" id="KW-0812">Transmembrane</keyword>
<organism evidence="2 3">
    <name type="scientific">Smittium culicis</name>
    <dbReference type="NCBI Taxonomy" id="133412"/>
    <lineage>
        <taxon>Eukaryota</taxon>
        <taxon>Fungi</taxon>
        <taxon>Fungi incertae sedis</taxon>
        <taxon>Zoopagomycota</taxon>
        <taxon>Kickxellomycotina</taxon>
        <taxon>Harpellomycetes</taxon>
        <taxon>Harpellales</taxon>
        <taxon>Legeriomycetaceae</taxon>
        <taxon>Smittium</taxon>
    </lineage>
</organism>
<evidence type="ECO:0000256" key="1">
    <source>
        <dbReference type="SAM" id="Phobius"/>
    </source>
</evidence>
<keyword evidence="1" id="KW-1133">Transmembrane helix</keyword>
<feature type="non-terminal residue" evidence="2">
    <location>
        <position position="38"/>
    </location>
</feature>
<reference evidence="3" key="1">
    <citation type="submission" date="2017-01" db="EMBL/GenBank/DDBJ databases">
        <authorList>
            <person name="Wang Y."/>
            <person name="White M."/>
            <person name="Kvist S."/>
            <person name="Moncalvo J.-M."/>
        </authorList>
    </citation>
    <scope>NUCLEOTIDE SEQUENCE [LARGE SCALE GENOMIC DNA]</scope>
    <source>
        <strain evidence="3">ID-206-W2</strain>
    </source>
</reference>
<comment type="caution">
    <text evidence="2">The sequence shown here is derived from an EMBL/GenBank/DDBJ whole genome shotgun (WGS) entry which is preliminary data.</text>
</comment>
<accession>A0A1R1X4Y7</accession>
<evidence type="ECO:0000313" key="2">
    <source>
        <dbReference type="EMBL" id="OMJ09689.1"/>
    </source>
</evidence>
<dbReference type="Proteomes" id="UP000187429">
    <property type="component" value="Unassembled WGS sequence"/>
</dbReference>
<dbReference type="EMBL" id="LSSM01006947">
    <property type="protein sequence ID" value="OMJ09689.1"/>
    <property type="molecule type" value="Genomic_DNA"/>
</dbReference>
<protein>
    <submittedName>
        <fullName evidence="2">Uncharacterized protein</fullName>
    </submittedName>
</protein>
<dbReference type="AlphaFoldDB" id="A0A1R1X4Y7"/>
<feature type="transmembrane region" description="Helical" evidence="1">
    <location>
        <begin position="20"/>
        <end position="37"/>
    </location>
</feature>
<evidence type="ECO:0000313" key="3">
    <source>
        <dbReference type="Proteomes" id="UP000187429"/>
    </source>
</evidence>
<keyword evidence="3" id="KW-1185">Reference proteome</keyword>
<keyword evidence="1" id="KW-0472">Membrane</keyword>
<gene>
    <name evidence="2" type="ORF">AYI69_g10553</name>
</gene>
<name>A0A1R1X4Y7_9FUNG</name>
<sequence>MSHSSTKVFDSFESRFKIYFILNILALFLSILVSVASV</sequence>